<name>A0A2J6TJL2_9HELO</name>
<dbReference type="PANTHER" id="PTHR24148">
    <property type="entry name" value="ANKYRIN REPEAT DOMAIN-CONTAINING PROTEIN 39 HOMOLOG-RELATED"/>
    <property type="match status" value="1"/>
</dbReference>
<dbReference type="OrthoDB" id="2157530at2759"/>
<dbReference type="EMBL" id="KZ613782">
    <property type="protein sequence ID" value="PMD63207.1"/>
    <property type="molecule type" value="Genomic_DNA"/>
</dbReference>
<evidence type="ECO:0000313" key="4">
    <source>
        <dbReference type="Proteomes" id="UP000235371"/>
    </source>
</evidence>
<feature type="non-terminal residue" evidence="3">
    <location>
        <position position="1"/>
    </location>
</feature>
<feature type="domain" description="Heterokaryon incompatibility" evidence="2">
    <location>
        <begin position="115"/>
        <end position="247"/>
    </location>
</feature>
<dbReference type="Proteomes" id="UP000235371">
    <property type="component" value="Unassembled WGS sequence"/>
</dbReference>
<evidence type="ECO:0000313" key="3">
    <source>
        <dbReference type="EMBL" id="PMD63207.1"/>
    </source>
</evidence>
<reference evidence="3 4" key="1">
    <citation type="submission" date="2016-04" db="EMBL/GenBank/DDBJ databases">
        <title>A degradative enzymes factory behind the ericoid mycorrhizal symbiosis.</title>
        <authorList>
            <consortium name="DOE Joint Genome Institute"/>
            <person name="Martino E."/>
            <person name="Morin E."/>
            <person name="Grelet G."/>
            <person name="Kuo A."/>
            <person name="Kohler A."/>
            <person name="Daghino S."/>
            <person name="Barry K."/>
            <person name="Choi C."/>
            <person name="Cichocki N."/>
            <person name="Clum A."/>
            <person name="Copeland A."/>
            <person name="Hainaut M."/>
            <person name="Haridas S."/>
            <person name="Labutti K."/>
            <person name="Lindquist E."/>
            <person name="Lipzen A."/>
            <person name="Khouja H.-R."/>
            <person name="Murat C."/>
            <person name="Ohm R."/>
            <person name="Olson A."/>
            <person name="Spatafora J."/>
            <person name="Veneault-Fourrey C."/>
            <person name="Henrissat B."/>
            <person name="Grigoriev I."/>
            <person name="Martin F."/>
            <person name="Perotto S."/>
        </authorList>
    </citation>
    <scope>NUCLEOTIDE SEQUENCE [LARGE SCALE GENOMIC DNA]</scope>
    <source>
        <strain evidence="3 4">E</strain>
    </source>
</reference>
<dbReference type="AlphaFoldDB" id="A0A2J6TJL2"/>
<dbReference type="GeneID" id="36581044"/>
<dbReference type="Pfam" id="PF06985">
    <property type="entry name" value="HET"/>
    <property type="match status" value="1"/>
</dbReference>
<dbReference type="InterPro" id="IPR052895">
    <property type="entry name" value="HetReg/Transcr_Mod"/>
</dbReference>
<dbReference type="InterPro" id="IPR010730">
    <property type="entry name" value="HET"/>
</dbReference>
<dbReference type="RefSeq" id="XP_024740111.1">
    <property type="nucleotide sequence ID" value="XM_024872964.1"/>
</dbReference>
<organism evidence="3 4">
    <name type="scientific">Hyaloscypha bicolor E</name>
    <dbReference type="NCBI Taxonomy" id="1095630"/>
    <lineage>
        <taxon>Eukaryota</taxon>
        <taxon>Fungi</taxon>
        <taxon>Dikarya</taxon>
        <taxon>Ascomycota</taxon>
        <taxon>Pezizomycotina</taxon>
        <taxon>Leotiomycetes</taxon>
        <taxon>Helotiales</taxon>
        <taxon>Hyaloscyphaceae</taxon>
        <taxon>Hyaloscypha</taxon>
        <taxon>Hyaloscypha bicolor</taxon>
    </lineage>
</organism>
<dbReference type="PANTHER" id="PTHR24148:SF73">
    <property type="entry name" value="HET DOMAIN PROTEIN (AFU_ORTHOLOGUE AFUA_8G01020)"/>
    <property type="match status" value="1"/>
</dbReference>
<sequence length="727" mass="83902">LNMELIPSRYCAMVDWQKHAEFQFCMSCGFCITSTDVWRLESAFEDMYQSQQRQPRADDTFARVEIVATPTDYHYLPLDLEQGRQLRILVLGPGRFEDDLHCDLEHANLQQGPLYDALSYTWADQTGDDTSSQKIRCGPNGKVIRITKNCEAALRRMRKVDTERRLWVDSICINQSDFRERNHQVKNMIATFRSAQRVLIYLGEGDTKVHRLLEYMSIDQAGTLPDSSDFLLLFQSRWFYRVWVLQEIAVANELLLTCGSLTITWNDFVIYVKLFQRLVSESARQIFLPPVLNYGMQILKLKAGQLTTKFDLLSMLQISRSCACKDPRDKIYAVMGLVQEGSTPPIPIDYSPGILVGSVYLQAAAWHIIKTGSLRVLSHVHGESKLDMASWVPDWTLAGLKMLPPVVPKSSSINLTPVVLSDEDAIPSSRQKKLRVTGRRLGNVWPDETIFRTSPDTEPEPEPEPRALDHTRRQDIYKYPSDLHDTQHHRRRNDFKSLIYLDDQPHHWLFKPSPVIGNRLCVGRQSFWDNLRLLSKKPHQTDSQEPRNQTLLLDIPAAFGAFCNNCWRMDSIFWQTLKIASPAFRTVTPKELGFGVRQRNMACMCLTQNAKRRKVIRETEDLNMMRSRTNSKLQPLPECWHYCEEELSSFRQHFREYGHGRRLFGTEYSLGFGPENIEEGDEVWQLDGADVLMVLRSDPTKPEGNYKVVGECHLHAAERRYDCCILC</sequence>
<evidence type="ECO:0000259" key="2">
    <source>
        <dbReference type="Pfam" id="PF06985"/>
    </source>
</evidence>
<gene>
    <name evidence="3" type="ORF">K444DRAFT_478993</name>
</gene>
<protein>
    <submittedName>
        <fullName evidence="3">HET-domain-containing protein</fullName>
    </submittedName>
</protein>
<proteinExistence type="predicted"/>
<dbReference type="InParanoid" id="A0A2J6TJL2"/>
<accession>A0A2J6TJL2</accession>
<feature type="non-terminal residue" evidence="3">
    <location>
        <position position="727"/>
    </location>
</feature>
<feature type="region of interest" description="Disordered" evidence="1">
    <location>
        <begin position="449"/>
        <end position="471"/>
    </location>
</feature>
<evidence type="ECO:0000256" key="1">
    <source>
        <dbReference type="SAM" id="MobiDB-lite"/>
    </source>
</evidence>
<keyword evidence="4" id="KW-1185">Reference proteome</keyword>